<dbReference type="PROSITE" id="PS51387">
    <property type="entry name" value="FAD_PCMH"/>
    <property type="match status" value="1"/>
</dbReference>
<comment type="cofactor">
    <cofactor evidence="1">
        <name>FAD</name>
        <dbReference type="ChEBI" id="CHEBI:57692"/>
    </cofactor>
</comment>
<dbReference type="InterPro" id="IPR015345">
    <property type="entry name" value="Cytokinin_DH_FAD/cytokin-bd"/>
</dbReference>
<dbReference type="GeneID" id="107478835"/>
<dbReference type="InterPro" id="IPR016164">
    <property type="entry name" value="FAD-linked_Oxase-like_C"/>
</dbReference>
<evidence type="ECO:0000313" key="9">
    <source>
        <dbReference type="Proteomes" id="UP000515211"/>
    </source>
</evidence>
<accession>A0A6P4CPW9</accession>
<dbReference type="InterPro" id="IPR016167">
    <property type="entry name" value="FAD-bd_PCMH_sub1"/>
</dbReference>
<dbReference type="Proteomes" id="UP000515211">
    <property type="component" value="Chromosome 3"/>
</dbReference>
<evidence type="ECO:0000256" key="5">
    <source>
        <dbReference type="ARBA" id="ARBA00022827"/>
    </source>
</evidence>
<dbReference type="Pfam" id="PF09265">
    <property type="entry name" value="Cytokin-bind"/>
    <property type="match status" value="1"/>
</dbReference>
<dbReference type="InterPro" id="IPR036318">
    <property type="entry name" value="FAD-bd_PCMH-like_sf"/>
</dbReference>
<dbReference type="KEGG" id="adu:107478835"/>
<organism evidence="9 10">
    <name type="scientific">Arachis duranensis</name>
    <name type="common">Wild peanut</name>
    <dbReference type="NCBI Taxonomy" id="130453"/>
    <lineage>
        <taxon>Eukaryota</taxon>
        <taxon>Viridiplantae</taxon>
        <taxon>Streptophyta</taxon>
        <taxon>Embryophyta</taxon>
        <taxon>Tracheophyta</taxon>
        <taxon>Spermatophyta</taxon>
        <taxon>Magnoliopsida</taxon>
        <taxon>eudicotyledons</taxon>
        <taxon>Gunneridae</taxon>
        <taxon>Pentapetalae</taxon>
        <taxon>rosids</taxon>
        <taxon>fabids</taxon>
        <taxon>Fabales</taxon>
        <taxon>Fabaceae</taxon>
        <taxon>Papilionoideae</taxon>
        <taxon>50 kb inversion clade</taxon>
        <taxon>dalbergioids sensu lato</taxon>
        <taxon>Dalbergieae</taxon>
        <taxon>Pterocarpus clade</taxon>
        <taxon>Arachis</taxon>
    </lineage>
</organism>
<dbReference type="OrthoDB" id="415825at2759"/>
<feature type="domain" description="FAD-binding PCMH-type" evidence="8">
    <location>
        <begin position="67"/>
        <end position="251"/>
    </location>
</feature>
<dbReference type="PANTHER" id="PTHR13878:SF150">
    <property type="entry name" value="CYTOKININ DEHYDROGENASE"/>
    <property type="match status" value="1"/>
</dbReference>
<keyword evidence="4" id="KW-0285">Flavoprotein</keyword>
<comment type="similarity">
    <text evidence="2">Belongs to the oxygen-dependent FAD-linked oxidoreductase family.</text>
</comment>
<comment type="catalytic activity">
    <reaction evidence="7">
        <text>N(6)-dimethylallyladenine + A + H2O = 3-methyl-2-butenal + adenine + AH2</text>
        <dbReference type="Rhea" id="RHEA:13625"/>
        <dbReference type="ChEBI" id="CHEBI:13193"/>
        <dbReference type="ChEBI" id="CHEBI:15377"/>
        <dbReference type="ChEBI" id="CHEBI:15825"/>
        <dbReference type="ChEBI" id="CHEBI:16708"/>
        <dbReference type="ChEBI" id="CHEBI:17499"/>
        <dbReference type="ChEBI" id="CHEBI:17660"/>
        <dbReference type="EC" id="1.5.99.12"/>
    </reaction>
</comment>
<proteinExistence type="inferred from homology"/>
<evidence type="ECO:0000256" key="1">
    <source>
        <dbReference type="ARBA" id="ARBA00001974"/>
    </source>
</evidence>
<reference evidence="10" key="2">
    <citation type="submission" date="2025-08" db="UniProtKB">
        <authorList>
            <consortium name="RefSeq"/>
        </authorList>
    </citation>
    <scope>IDENTIFICATION</scope>
    <source>
        <tissue evidence="10">Whole plant</tissue>
    </source>
</reference>
<evidence type="ECO:0000256" key="6">
    <source>
        <dbReference type="ARBA" id="ARBA00023002"/>
    </source>
</evidence>
<dbReference type="InterPro" id="IPR006093">
    <property type="entry name" value="Oxy_OxRdtase_FAD_BS"/>
</dbReference>
<dbReference type="GO" id="GO:0009690">
    <property type="term" value="P:cytokinin metabolic process"/>
    <property type="evidence" value="ECO:0007669"/>
    <property type="project" value="InterPro"/>
</dbReference>
<dbReference type="Pfam" id="PF01565">
    <property type="entry name" value="FAD_binding_4"/>
    <property type="match status" value="1"/>
</dbReference>
<keyword evidence="5" id="KW-0274">FAD</keyword>
<dbReference type="SMR" id="A0A6P4CPW9"/>
<dbReference type="RefSeq" id="XP_015954458.1">
    <property type="nucleotide sequence ID" value="XM_016098972.3"/>
</dbReference>
<dbReference type="PROSITE" id="PS00862">
    <property type="entry name" value="OX2_COVAL_FAD"/>
    <property type="match status" value="1"/>
</dbReference>
<evidence type="ECO:0000259" key="8">
    <source>
        <dbReference type="PROSITE" id="PS51387"/>
    </source>
</evidence>
<dbReference type="PANTHER" id="PTHR13878">
    <property type="entry name" value="GULONOLACTONE OXIDASE"/>
    <property type="match status" value="1"/>
</dbReference>
<dbReference type="InterPro" id="IPR050432">
    <property type="entry name" value="FAD-linked_Oxidoreductases_BP"/>
</dbReference>
<dbReference type="SUPFAM" id="SSF56176">
    <property type="entry name" value="FAD-binding/transporter-associated domain-like"/>
    <property type="match status" value="1"/>
</dbReference>
<dbReference type="GO" id="GO:0019139">
    <property type="term" value="F:cytokinin dehydrogenase activity"/>
    <property type="evidence" value="ECO:0007669"/>
    <property type="project" value="UniProtKB-EC"/>
</dbReference>
<dbReference type="Gene3D" id="3.30.43.10">
    <property type="entry name" value="Uridine Diphospho-n-acetylenolpyruvylglucosamine Reductase, domain 2"/>
    <property type="match status" value="1"/>
</dbReference>
<dbReference type="AlphaFoldDB" id="A0A6P4CPW9"/>
<name>A0A6P4CPW9_ARADU</name>
<reference evidence="9" key="1">
    <citation type="journal article" date="2016" name="Nat. Genet.">
        <title>The genome sequences of Arachis duranensis and Arachis ipaensis, the diploid ancestors of cultivated peanut.</title>
        <authorList>
            <person name="Bertioli D.J."/>
            <person name="Cannon S.B."/>
            <person name="Froenicke L."/>
            <person name="Huang G."/>
            <person name="Farmer A.D."/>
            <person name="Cannon E.K."/>
            <person name="Liu X."/>
            <person name="Gao D."/>
            <person name="Clevenger J."/>
            <person name="Dash S."/>
            <person name="Ren L."/>
            <person name="Moretzsohn M.C."/>
            <person name="Shirasawa K."/>
            <person name="Huang W."/>
            <person name="Vidigal B."/>
            <person name="Abernathy B."/>
            <person name="Chu Y."/>
            <person name="Niederhuth C.E."/>
            <person name="Umale P."/>
            <person name="Araujo A.C."/>
            <person name="Kozik A."/>
            <person name="Kim K.D."/>
            <person name="Burow M.D."/>
            <person name="Varshney R.K."/>
            <person name="Wang X."/>
            <person name="Zhang X."/>
            <person name="Barkley N."/>
            <person name="Guimaraes P.M."/>
            <person name="Isobe S."/>
            <person name="Guo B."/>
            <person name="Liao B."/>
            <person name="Stalker H.T."/>
            <person name="Schmitz R.J."/>
            <person name="Scheffler B.E."/>
            <person name="Leal-Bertioli S.C."/>
            <person name="Xun X."/>
            <person name="Jackson S.A."/>
            <person name="Michelmore R."/>
            <person name="Ozias-Akins P."/>
        </authorList>
    </citation>
    <scope>NUCLEOTIDE SEQUENCE [LARGE SCALE GENOMIC DNA]</scope>
    <source>
        <strain evidence="9">cv. V14167</strain>
    </source>
</reference>
<keyword evidence="9" id="KW-1185">Reference proteome</keyword>
<gene>
    <name evidence="10" type="primary">LOC107478835</name>
</gene>
<protein>
    <recommendedName>
        <fullName evidence="3">cytokinin dehydrogenase</fullName>
        <ecNumber evidence="3">1.5.99.12</ecNumber>
    </recommendedName>
</protein>
<dbReference type="FunFam" id="3.40.462.10:FF:000001">
    <property type="entry name" value="Cytokinin dehydrogenase 2"/>
    <property type="match status" value="1"/>
</dbReference>
<dbReference type="InterPro" id="IPR006094">
    <property type="entry name" value="Oxid_FAD_bind_N"/>
</dbReference>
<dbReference type="Gene3D" id="3.40.462.10">
    <property type="entry name" value="FAD-linked oxidases, C-terminal domain"/>
    <property type="match status" value="1"/>
</dbReference>
<dbReference type="SUPFAM" id="SSF55103">
    <property type="entry name" value="FAD-linked oxidases, C-terminal domain"/>
    <property type="match status" value="1"/>
</dbReference>
<dbReference type="InterPro" id="IPR016169">
    <property type="entry name" value="FAD-bd_PCMH_sub2"/>
</dbReference>
<dbReference type="EC" id="1.5.99.12" evidence="3"/>
<evidence type="ECO:0000256" key="7">
    <source>
        <dbReference type="ARBA" id="ARBA00048224"/>
    </source>
</evidence>
<sequence>MVENYLPAPTYFILLLITITRLISTVGNKTEHLNNNSLLSSDLISRHNLLDDPESLESASRDFGNLVHHLPRAVFHPRSPQDIASLVKTSYESPVPFTISVKGQGHSTRGQAMARGGVVVDTRALREENNSNKKKNIRVIWREEGYYGDVGGEALWADVLREAAEMGVAPASWTDYLYLTVGGTLSNGGISGQSFKYGPQISIVHEMDVITGKGELVTCSSHTNSELFHAVLGGLGQFGIITRARIALHPAPKMVKWVRLLYNDFSAFTKDQERLISINGRKHNNNDNNDDNVALDYVEGMLLMHQGPINNWRSSFFPLADHPRIISLVTQHSILYCLELAKYYDEKSENNVDKEMQGLLEGLSYMPGFYYEKKVSYVEFLNRVRSGELKLQSQRQWDVPHPWLNLFIPKSQIMDFDSGVFKNIIFKRNITTGPVLIYPMNRSKWDKRMSASIPEEDIFYTVGFLHSSGFDNWKAFDAQNKEILKFCNDAGIKVKQYLPHYSTQEDWTKHFGPNKWRTFLERKLQFDPRMILSPGQRIFNKD</sequence>
<keyword evidence="6" id="KW-0560">Oxidoreductase</keyword>
<dbReference type="GO" id="GO:0071949">
    <property type="term" value="F:FAD binding"/>
    <property type="evidence" value="ECO:0007669"/>
    <property type="project" value="InterPro"/>
</dbReference>
<evidence type="ECO:0000256" key="4">
    <source>
        <dbReference type="ARBA" id="ARBA00022630"/>
    </source>
</evidence>
<dbReference type="InterPro" id="IPR016166">
    <property type="entry name" value="FAD-bd_PCMH"/>
</dbReference>
<dbReference type="InterPro" id="IPR016170">
    <property type="entry name" value="Cytok_DH_C_sf"/>
</dbReference>
<evidence type="ECO:0000256" key="2">
    <source>
        <dbReference type="ARBA" id="ARBA00005466"/>
    </source>
</evidence>
<dbReference type="Gene3D" id="3.30.465.10">
    <property type="match status" value="1"/>
</dbReference>
<evidence type="ECO:0000256" key="3">
    <source>
        <dbReference type="ARBA" id="ARBA00011928"/>
    </source>
</evidence>
<evidence type="ECO:0000313" key="10">
    <source>
        <dbReference type="RefSeq" id="XP_015954458.1"/>
    </source>
</evidence>